<dbReference type="Gene3D" id="6.10.110.10">
    <property type="match status" value="1"/>
</dbReference>
<keyword evidence="3 6" id="KW-0812">Transmembrane</keyword>
<evidence type="ECO:0000256" key="6">
    <source>
        <dbReference type="SAM" id="Phobius"/>
    </source>
</evidence>
<evidence type="ECO:0000256" key="2">
    <source>
        <dbReference type="ARBA" id="ARBA00007262"/>
    </source>
</evidence>
<evidence type="ECO:0000313" key="8">
    <source>
        <dbReference type="Proteomes" id="UP000295604"/>
    </source>
</evidence>
<feature type="transmembrane region" description="Helical" evidence="6">
    <location>
        <begin position="35"/>
        <end position="54"/>
    </location>
</feature>
<proteinExistence type="inferred from homology"/>
<keyword evidence="4 6" id="KW-1133">Transmembrane helix</keyword>
<evidence type="ECO:0000313" key="7">
    <source>
        <dbReference type="EMBL" id="TEA18525.1"/>
    </source>
</evidence>
<protein>
    <submittedName>
        <fullName evidence="7">Uncharacterized protein</fullName>
    </submittedName>
</protein>
<dbReference type="GO" id="GO:0016020">
    <property type="term" value="C:membrane"/>
    <property type="evidence" value="ECO:0007669"/>
    <property type="project" value="UniProtKB-SubCell"/>
</dbReference>
<dbReference type="Pfam" id="PF06140">
    <property type="entry name" value="Ifi-6-16"/>
    <property type="match status" value="1"/>
</dbReference>
<organism evidence="7 8">
    <name type="scientific">Colletotrichum sidae</name>
    <dbReference type="NCBI Taxonomy" id="1347389"/>
    <lineage>
        <taxon>Eukaryota</taxon>
        <taxon>Fungi</taxon>
        <taxon>Dikarya</taxon>
        <taxon>Ascomycota</taxon>
        <taxon>Pezizomycotina</taxon>
        <taxon>Sordariomycetes</taxon>
        <taxon>Hypocreomycetidae</taxon>
        <taxon>Glomerellales</taxon>
        <taxon>Glomerellaceae</taxon>
        <taxon>Colletotrichum</taxon>
        <taxon>Colletotrichum orbiculare species complex</taxon>
    </lineage>
</organism>
<dbReference type="InterPro" id="IPR009311">
    <property type="entry name" value="IFI6/IFI27-like"/>
</dbReference>
<evidence type="ECO:0000256" key="4">
    <source>
        <dbReference type="ARBA" id="ARBA00022989"/>
    </source>
</evidence>
<comment type="caution">
    <text evidence="7">The sequence shown here is derived from an EMBL/GenBank/DDBJ whole genome shotgun (WGS) entry which is preliminary data.</text>
</comment>
<reference evidence="7 8" key="1">
    <citation type="submission" date="2018-11" db="EMBL/GenBank/DDBJ databases">
        <title>Genome sequence and assembly of Colletotrichum sidae.</title>
        <authorList>
            <person name="Gan P."/>
            <person name="Shirasu K."/>
        </authorList>
    </citation>
    <scope>NUCLEOTIDE SEQUENCE [LARGE SCALE GENOMIC DNA]</scope>
    <source>
        <strain evidence="7 8">CBS 518.97</strain>
    </source>
</reference>
<keyword evidence="5 6" id="KW-0472">Membrane</keyword>
<comment type="similarity">
    <text evidence="2">Belongs to the IFI6/IFI27 family.</text>
</comment>
<dbReference type="AlphaFoldDB" id="A0A4V3I3E8"/>
<gene>
    <name evidence="7" type="ORF">C8034_v010929</name>
</gene>
<comment type="subcellular location">
    <subcellularLocation>
        <location evidence="1">Membrane</location>
        <topology evidence="1">Multi-pass membrane protein</topology>
    </subcellularLocation>
</comment>
<keyword evidence="8" id="KW-1185">Reference proteome</keyword>
<dbReference type="EMBL" id="QAPF01000063">
    <property type="protein sequence ID" value="TEA18525.1"/>
    <property type="molecule type" value="Genomic_DNA"/>
</dbReference>
<evidence type="ECO:0000256" key="3">
    <source>
        <dbReference type="ARBA" id="ARBA00022692"/>
    </source>
</evidence>
<evidence type="ECO:0000256" key="1">
    <source>
        <dbReference type="ARBA" id="ARBA00004141"/>
    </source>
</evidence>
<evidence type="ECO:0000256" key="5">
    <source>
        <dbReference type="ARBA" id="ARBA00023136"/>
    </source>
</evidence>
<dbReference type="Proteomes" id="UP000295604">
    <property type="component" value="Unassembled WGS sequence"/>
</dbReference>
<dbReference type="InterPro" id="IPR038213">
    <property type="entry name" value="IFI6/IFI27-like_sf"/>
</dbReference>
<sequence>MPLFLALPFMLALKASLWLIGFGAAGPIAGSLAALIQAVVYGAAVPAGGVFAFLQHLAMMLP</sequence>
<name>A0A4V3I3E8_9PEZI</name>
<accession>A0A4V3I3E8</accession>